<proteinExistence type="predicted"/>
<evidence type="ECO:0000313" key="3">
    <source>
        <dbReference type="Proteomes" id="UP000501623"/>
    </source>
</evidence>
<feature type="region of interest" description="Disordered" evidence="1">
    <location>
        <begin position="24"/>
        <end position="44"/>
    </location>
</feature>
<gene>
    <name evidence="2" type="ORF">HMJ29_04955</name>
</gene>
<evidence type="ECO:0000256" key="1">
    <source>
        <dbReference type="SAM" id="MobiDB-lite"/>
    </source>
</evidence>
<name>A0A6M6BEB1_9BACT</name>
<organism evidence="2 3">
    <name type="scientific">Hymenobacter taeanensis</name>
    <dbReference type="NCBI Taxonomy" id="2735321"/>
    <lineage>
        <taxon>Bacteria</taxon>
        <taxon>Pseudomonadati</taxon>
        <taxon>Bacteroidota</taxon>
        <taxon>Cytophagia</taxon>
        <taxon>Cytophagales</taxon>
        <taxon>Hymenobacteraceae</taxon>
        <taxon>Hymenobacter</taxon>
    </lineage>
</organism>
<dbReference type="EMBL" id="CP053538">
    <property type="protein sequence ID" value="QJX46319.1"/>
    <property type="molecule type" value="Genomic_DNA"/>
</dbReference>
<dbReference type="RefSeq" id="WP_171590428.1">
    <property type="nucleotide sequence ID" value="NZ_CP053538.1"/>
</dbReference>
<sequence>MSPILKEGLRRLLDEENIKEKDLSKKGKHLADSTRATYEKVSGEPLQSADMKPFQELGQREAAGYLARCPPV</sequence>
<dbReference type="AlphaFoldDB" id="A0A6M6BEB1"/>
<protein>
    <submittedName>
        <fullName evidence="2">Uncharacterized protein</fullName>
    </submittedName>
</protein>
<evidence type="ECO:0000313" key="2">
    <source>
        <dbReference type="EMBL" id="QJX46319.1"/>
    </source>
</evidence>
<reference evidence="2 3" key="1">
    <citation type="submission" date="2020-05" db="EMBL/GenBank/DDBJ databases">
        <title>Complete genome sequence of Hymenobacter sp. TS19 in Coasted Sand Dune.</title>
        <authorList>
            <person name="Lee J.-H."/>
            <person name="Jung J.-H."/>
            <person name="Jeong S."/>
            <person name="Zhao L."/>
            <person name="Kim M.-K."/>
            <person name="Seo H.-S."/>
            <person name="Lim S."/>
        </authorList>
    </citation>
    <scope>NUCLEOTIDE SEQUENCE [LARGE SCALE GENOMIC DNA]</scope>
    <source>
        <strain evidence="2 3">TS19</strain>
    </source>
</reference>
<accession>A0A6M6BEB1</accession>
<feature type="compositionally biased region" description="Basic and acidic residues" evidence="1">
    <location>
        <begin position="24"/>
        <end position="42"/>
    </location>
</feature>
<dbReference type="KEGG" id="hts:HMJ29_04955"/>
<dbReference type="Proteomes" id="UP000501623">
    <property type="component" value="Chromosome"/>
</dbReference>
<keyword evidence="3" id="KW-1185">Reference proteome</keyword>